<organism evidence="1 2">
    <name type="scientific">Streptomyces finlayi</name>
    <dbReference type="NCBI Taxonomy" id="67296"/>
    <lineage>
        <taxon>Bacteria</taxon>
        <taxon>Bacillati</taxon>
        <taxon>Actinomycetota</taxon>
        <taxon>Actinomycetes</taxon>
        <taxon>Kitasatosporales</taxon>
        <taxon>Streptomycetaceae</taxon>
        <taxon>Streptomyces</taxon>
    </lineage>
</organism>
<evidence type="ECO:0000313" key="1">
    <source>
        <dbReference type="EMBL" id="QNE76801.1"/>
    </source>
</evidence>
<proteinExistence type="predicted"/>
<dbReference type="EMBL" id="CP045702">
    <property type="protein sequence ID" value="QNE76801.1"/>
    <property type="molecule type" value="Genomic_DNA"/>
</dbReference>
<dbReference type="AlphaFoldDB" id="A0A7G7BN86"/>
<protein>
    <submittedName>
        <fullName evidence="1">Uncharacterized protein</fullName>
    </submittedName>
</protein>
<accession>A0A7G7BN86</accession>
<name>A0A7G7BN86_9ACTN</name>
<keyword evidence="2" id="KW-1185">Reference proteome</keyword>
<dbReference type="RefSeq" id="WP_185300295.1">
    <property type="nucleotide sequence ID" value="NZ_CP045702.1"/>
</dbReference>
<reference evidence="2" key="1">
    <citation type="submission" date="2019-10" db="EMBL/GenBank/DDBJ databases">
        <title>Antimicrobial potential of Antarctic Bacteria.</title>
        <authorList>
            <person name="Benaud N."/>
            <person name="Edwards R.J."/>
            <person name="Ferrari B.C."/>
        </authorList>
    </citation>
    <scope>NUCLEOTIDE SEQUENCE [LARGE SCALE GENOMIC DNA]</scope>
    <source>
        <strain evidence="2">NBSH44</strain>
    </source>
</reference>
<evidence type="ECO:0000313" key="2">
    <source>
        <dbReference type="Proteomes" id="UP000515307"/>
    </source>
</evidence>
<sequence>MARTTSDTDARRDEYATFAPTGETCPECDKPIAALAMCRRGTVERQSGPPVVVYRHSECAKPYLRTATR</sequence>
<dbReference type="Proteomes" id="UP000515307">
    <property type="component" value="Chromosome"/>
</dbReference>
<dbReference type="KEGG" id="sfiy:F0344_21205"/>
<gene>
    <name evidence="1" type="ORF">F0344_21205</name>
</gene>